<comment type="subcellular location">
    <subcellularLocation>
        <location evidence="8">Cytoplasm</location>
    </subcellularLocation>
</comment>
<dbReference type="InterPro" id="IPR041739">
    <property type="entry name" value="G5K_ProB"/>
</dbReference>
<feature type="binding site" evidence="8">
    <location>
        <position position="7"/>
    </location>
    <ligand>
        <name>ATP</name>
        <dbReference type="ChEBI" id="CHEBI:30616"/>
    </ligand>
</feature>
<dbReference type="InterPro" id="IPR036393">
    <property type="entry name" value="AceGlu_kinase-like_sf"/>
</dbReference>
<gene>
    <name evidence="8 10" type="primary">proB</name>
    <name evidence="10" type="ORF">SK069_04460</name>
</gene>
<dbReference type="InterPro" id="IPR011529">
    <property type="entry name" value="Glu_5kinase"/>
</dbReference>
<dbReference type="CDD" id="cd04242">
    <property type="entry name" value="AAK_G5K_ProB"/>
    <property type="match status" value="1"/>
</dbReference>
<dbReference type="InterPro" id="IPR002478">
    <property type="entry name" value="PUA"/>
</dbReference>
<keyword evidence="4 8" id="KW-0808">Transferase</keyword>
<keyword evidence="11" id="KW-1185">Reference proteome</keyword>
<dbReference type="PROSITE" id="PS50890">
    <property type="entry name" value="PUA"/>
    <property type="match status" value="1"/>
</dbReference>
<comment type="caution">
    <text evidence="8">Lacks conserved residue(s) required for the propagation of feature annotation.</text>
</comment>
<keyword evidence="1 8" id="KW-0963">Cytoplasm</keyword>
<sequence length="364" mass="38028">MSLTVVKLGSSVVADDGGALRRDGLAALCAAVAAGHARGERFVLVSSGAIARGVEVLGLRQRPTAIDALQAASAVGQGRLFREWDDLLRGEGLLAAQVLLTLHDLGEREAFVNARRTVLHLLELGAVPVVNENDTTTTDEISFGDNDLLAAQIAMLLNADRLVLLTSTDGLFTADPRRDPSAELVREVVDVEAALAEHDIGATTSSLGTGGMRSKALAADMAAAAGIPTVVANGLRADAVARVLAGEPEGTAFRAGEARWSSFKLWLRYAKPARGAIEVDRGAVRALTGGGTSLLPVGVTGVLGEFRAGDAVEIRCEGQLVGKGISAYPSGALRRVQGMRTEQVREALPRAPEEAVHRDRLVLA</sequence>
<dbReference type="Pfam" id="PF00696">
    <property type="entry name" value="AA_kinase"/>
    <property type="match status" value="1"/>
</dbReference>
<dbReference type="InterPro" id="IPR001057">
    <property type="entry name" value="Glu/AcGlu_kinase"/>
</dbReference>
<dbReference type="InterPro" id="IPR036974">
    <property type="entry name" value="PUA_sf"/>
</dbReference>
<evidence type="ECO:0000313" key="10">
    <source>
        <dbReference type="EMBL" id="MDX8150838.1"/>
    </source>
</evidence>
<comment type="caution">
    <text evidence="10">The sequence shown here is derived from an EMBL/GenBank/DDBJ whole genome shotgun (WGS) entry which is preliminary data.</text>
</comment>
<proteinExistence type="inferred from homology"/>
<dbReference type="EMBL" id="JAXAVX010000001">
    <property type="protein sequence ID" value="MDX8150838.1"/>
    <property type="molecule type" value="Genomic_DNA"/>
</dbReference>
<evidence type="ECO:0000256" key="7">
    <source>
        <dbReference type="ARBA" id="ARBA00022840"/>
    </source>
</evidence>
<feature type="binding site" evidence="8">
    <location>
        <position position="134"/>
    </location>
    <ligand>
        <name>substrate</name>
    </ligand>
</feature>
<feature type="binding site" evidence="8">
    <location>
        <position position="146"/>
    </location>
    <ligand>
        <name>substrate</name>
    </ligand>
</feature>
<dbReference type="NCBIfam" id="TIGR01027">
    <property type="entry name" value="proB"/>
    <property type="match status" value="1"/>
</dbReference>
<feature type="binding site" evidence="8">
    <location>
        <position position="47"/>
    </location>
    <ligand>
        <name>substrate</name>
    </ligand>
</feature>
<dbReference type="HAMAP" id="MF_00456">
    <property type="entry name" value="ProB"/>
    <property type="match status" value="1"/>
</dbReference>
<keyword evidence="2 8" id="KW-0028">Amino-acid biosynthesis</keyword>
<dbReference type="Gene3D" id="2.30.130.10">
    <property type="entry name" value="PUA domain"/>
    <property type="match status" value="1"/>
</dbReference>
<dbReference type="Pfam" id="PF01472">
    <property type="entry name" value="PUA"/>
    <property type="match status" value="1"/>
</dbReference>
<comment type="pathway">
    <text evidence="8">Amino-acid biosynthesis; L-proline biosynthesis; L-glutamate 5-semialdehyde from L-glutamate: step 1/2.</text>
</comment>
<evidence type="ECO:0000256" key="4">
    <source>
        <dbReference type="ARBA" id="ARBA00022679"/>
    </source>
</evidence>
<dbReference type="GO" id="GO:0004349">
    <property type="term" value="F:glutamate 5-kinase activity"/>
    <property type="evidence" value="ECO:0007669"/>
    <property type="project" value="UniProtKB-EC"/>
</dbReference>
<dbReference type="SUPFAM" id="SSF53633">
    <property type="entry name" value="Carbamate kinase-like"/>
    <property type="match status" value="1"/>
</dbReference>
<feature type="binding site" evidence="8">
    <location>
        <begin position="209"/>
        <end position="215"/>
    </location>
    <ligand>
        <name>ATP</name>
        <dbReference type="ChEBI" id="CHEBI:30616"/>
    </ligand>
</feature>
<dbReference type="CDD" id="cd21157">
    <property type="entry name" value="PUA_G5K"/>
    <property type="match status" value="1"/>
</dbReference>
<evidence type="ECO:0000256" key="1">
    <source>
        <dbReference type="ARBA" id="ARBA00022490"/>
    </source>
</evidence>
<dbReference type="InterPro" id="IPR005715">
    <property type="entry name" value="Glu_5kinase/COase_Synthase"/>
</dbReference>
<feature type="domain" description="PUA" evidence="9">
    <location>
        <begin position="275"/>
        <end position="357"/>
    </location>
</feature>
<comment type="function">
    <text evidence="8">Catalyzes the transfer of a phosphate group to glutamate to form L-glutamate 5-phosphate.</text>
</comment>
<name>A0ABU4VGA3_9ACTN</name>
<dbReference type="RefSeq" id="WP_319952980.1">
    <property type="nucleotide sequence ID" value="NZ_JAXAVX010000001.1"/>
</dbReference>
<evidence type="ECO:0000256" key="3">
    <source>
        <dbReference type="ARBA" id="ARBA00022650"/>
    </source>
</evidence>
<dbReference type="Proteomes" id="UP001277761">
    <property type="component" value="Unassembled WGS sequence"/>
</dbReference>
<dbReference type="Gene3D" id="3.40.1160.10">
    <property type="entry name" value="Acetylglutamate kinase-like"/>
    <property type="match status" value="1"/>
</dbReference>
<dbReference type="PANTHER" id="PTHR43654">
    <property type="entry name" value="GLUTAMATE 5-KINASE"/>
    <property type="match status" value="1"/>
</dbReference>
<keyword evidence="3 8" id="KW-0641">Proline biosynthesis</keyword>
<dbReference type="PANTHER" id="PTHR43654:SF1">
    <property type="entry name" value="ISOPENTENYL PHOSPHATE KINASE"/>
    <property type="match status" value="1"/>
</dbReference>
<dbReference type="PRINTS" id="PR00474">
    <property type="entry name" value="GLU5KINASE"/>
</dbReference>
<evidence type="ECO:0000256" key="2">
    <source>
        <dbReference type="ARBA" id="ARBA00022605"/>
    </source>
</evidence>
<protein>
    <recommendedName>
        <fullName evidence="8">Glutamate 5-kinase</fullName>
        <ecNumber evidence="8">2.7.2.11</ecNumber>
    </recommendedName>
    <alternativeName>
        <fullName evidence="8">Gamma-glutamyl kinase</fullName>
        <shortName evidence="8">GK</shortName>
    </alternativeName>
</protein>
<evidence type="ECO:0000256" key="8">
    <source>
        <dbReference type="HAMAP-Rule" id="MF_00456"/>
    </source>
</evidence>
<dbReference type="InterPro" id="IPR015947">
    <property type="entry name" value="PUA-like_sf"/>
</dbReference>
<evidence type="ECO:0000259" key="9">
    <source>
        <dbReference type="SMART" id="SM00359"/>
    </source>
</evidence>
<dbReference type="PIRSF" id="PIRSF000729">
    <property type="entry name" value="GK"/>
    <property type="match status" value="1"/>
</dbReference>
<dbReference type="EC" id="2.7.2.11" evidence="8"/>
<evidence type="ECO:0000313" key="11">
    <source>
        <dbReference type="Proteomes" id="UP001277761"/>
    </source>
</evidence>
<evidence type="ECO:0000256" key="6">
    <source>
        <dbReference type="ARBA" id="ARBA00022777"/>
    </source>
</evidence>
<comment type="catalytic activity">
    <reaction evidence="8">
        <text>L-glutamate + ATP = L-glutamyl 5-phosphate + ADP</text>
        <dbReference type="Rhea" id="RHEA:14877"/>
        <dbReference type="ChEBI" id="CHEBI:29985"/>
        <dbReference type="ChEBI" id="CHEBI:30616"/>
        <dbReference type="ChEBI" id="CHEBI:58274"/>
        <dbReference type="ChEBI" id="CHEBI:456216"/>
        <dbReference type="EC" id="2.7.2.11"/>
    </reaction>
</comment>
<comment type="similarity">
    <text evidence="8">Belongs to the glutamate 5-kinase family.</text>
</comment>
<dbReference type="SUPFAM" id="SSF88697">
    <property type="entry name" value="PUA domain-like"/>
    <property type="match status" value="1"/>
</dbReference>
<evidence type="ECO:0000256" key="5">
    <source>
        <dbReference type="ARBA" id="ARBA00022741"/>
    </source>
</evidence>
<dbReference type="SMART" id="SM00359">
    <property type="entry name" value="PUA"/>
    <property type="match status" value="1"/>
</dbReference>
<dbReference type="InterPro" id="IPR001048">
    <property type="entry name" value="Asp/Glu/Uridylate_kinase"/>
</dbReference>
<organism evidence="10 11">
    <name type="scientific">Patulibacter brassicae</name>
    <dbReference type="NCBI Taxonomy" id="1705717"/>
    <lineage>
        <taxon>Bacteria</taxon>
        <taxon>Bacillati</taxon>
        <taxon>Actinomycetota</taxon>
        <taxon>Thermoleophilia</taxon>
        <taxon>Solirubrobacterales</taxon>
        <taxon>Patulibacteraceae</taxon>
        <taxon>Patulibacter</taxon>
    </lineage>
</organism>
<keyword evidence="5 8" id="KW-0547">Nucleotide-binding</keyword>
<reference evidence="10 11" key="1">
    <citation type="submission" date="2023-11" db="EMBL/GenBank/DDBJ databases">
        <authorList>
            <person name="Xu M."/>
            <person name="Jiang T."/>
        </authorList>
    </citation>
    <scope>NUCLEOTIDE SEQUENCE [LARGE SCALE GENOMIC DNA]</scope>
    <source>
        <strain evidence="10 11">SD</strain>
    </source>
</reference>
<keyword evidence="6 8" id="KW-0418">Kinase</keyword>
<accession>A0ABU4VGA3</accession>
<keyword evidence="7 8" id="KW-0067">ATP-binding</keyword>